<dbReference type="InterPro" id="IPR015424">
    <property type="entry name" value="PyrdxlP-dep_Trfase"/>
</dbReference>
<comment type="caution">
    <text evidence="1">The sequence shown here is derived from an EMBL/GenBank/DDBJ whole genome shotgun (WGS) entry which is preliminary data.</text>
</comment>
<evidence type="ECO:0008006" key="2">
    <source>
        <dbReference type="Google" id="ProtNLM"/>
    </source>
</evidence>
<dbReference type="Gene3D" id="3.90.1150.10">
    <property type="entry name" value="Aspartate Aminotransferase, domain 1"/>
    <property type="match status" value="1"/>
</dbReference>
<dbReference type="AlphaFoldDB" id="X0T983"/>
<dbReference type="InterPro" id="IPR015422">
    <property type="entry name" value="PyrdxlP-dep_Trfase_small"/>
</dbReference>
<dbReference type="EMBL" id="BARS01000895">
    <property type="protein sequence ID" value="GAF83891.1"/>
    <property type="molecule type" value="Genomic_DNA"/>
</dbReference>
<proteinExistence type="predicted"/>
<dbReference type="SUPFAM" id="SSF53383">
    <property type="entry name" value="PLP-dependent transferases"/>
    <property type="match status" value="1"/>
</dbReference>
<feature type="non-terminal residue" evidence="1">
    <location>
        <position position="1"/>
    </location>
</feature>
<reference evidence="1" key="1">
    <citation type="journal article" date="2014" name="Front. Microbiol.">
        <title>High frequency of phylogenetically diverse reductive dehalogenase-homologous genes in deep subseafloor sedimentary metagenomes.</title>
        <authorList>
            <person name="Kawai M."/>
            <person name="Futagami T."/>
            <person name="Toyoda A."/>
            <person name="Takaki Y."/>
            <person name="Nishi S."/>
            <person name="Hori S."/>
            <person name="Arai W."/>
            <person name="Tsubouchi T."/>
            <person name="Morono Y."/>
            <person name="Uchiyama I."/>
            <person name="Ito T."/>
            <person name="Fujiyama A."/>
            <person name="Inagaki F."/>
            <person name="Takami H."/>
        </authorList>
    </citation>
    <scope>NUCLEOTIDE SEQUENCE</scope>
    <source>
        <strain evidence="1">Expedition CK06-06</strain>
    </source>
</reference>
<accession>X0T983</accession>
<gene>
    <name evidence="1" type="ORF">S01H1_01949</name>
</gene>
<dbReference type="InterPro" id="IPR005814">
    <property type="entry name" value="Aminotrans_3"/>
</dbReference>
<organism evidence="1">
    <name type="scientific">marine sediment metagenome</name>
    <dbReference type="NCBI Taxonomy" id="412755"/>
    <lineage>
        <taxon>unclassified sequences</taxon>
        <taxon>metagenomes</taxon>
        <taxon>ecological metagenomes</taxon>
    </lineage>
</organism>
<dbReference type="GO" id="GO:0008483">
    <property type="term" value="F:transaminase activity"/>
    <property type="evidence" value="ECO:0007669"/>
    <property type="project" value="InterPro"/>
</dbReference>
<dbReference type="GO" id="GO:0030170">
    <property type="term" value="F:pyridoxal phosphate binding"/>
    <property type="evidence" value="ECO:0007669"/>
    <property type="project" value="InterPro"/>
</dbReference>
<protein>
    <recommendedName>
        <fullName evidence="2">Aminotransferase class III-fold pyridoxal phosphate-dependent enzyme</fullName>
    </recommendedName>
</protein>
<name>X0T983_9ZZZZ</name>
<evidence type="ECO:0000313" key="1">
    <source>
        <dbReference type="EMBL" id="GAF83891.1"/>
    </source>
</evidence>
<sequence length="99" mass="10817">IDKLKGLQQRHPVLVDVRGKGLLIGLEYPTPEIGWAVSKGLFKRGVMTGGTLNNAKVNRIEPPGTISYETIDEIIARLDETLTEVAEEFSLNSAKKAAE</sequence>
<dbReference type="Pfam" id="PF00202">
    <property type="entry name" value="Aminotran_3"/>
    <property type="match status" value="1"/>
</dbReference>